<feature type="transmembrane region" description="Helical" evidence="6">
    <location>
        <begin position="724"/>
        <end position="742"/>
    </location>
</feature>
<dbReference type="Proteomes" id="UP000046393">
    <property type="component" value="Unplaced"/>
</dbReference>
<feature type="transmembrane region" description="Helical" evidence="6">
    <location>
        <begin position="173"/>
        <end position="190"/>
    </location>
</feature>
<dbReference type="CDD" id="cd17317">
    <property type="entry name" value="MFS_SLC22"/>
    <property type="match status" value="1"/>
</dbReference>
<dbReference type="GO" id="GO:0022857">
    <property type="term" value="F:transmembrane transporter activity"/>
    <property type="evidence" value="ECO:0007669"/>
    <property type="project" value="InterPro"/>
</dbReference>
<proteinExistence type="predicted"/>
<feature type="transmembrane region" description="Helical" evidence="6">
    <location>
        <begin position="1037"/>
        <end position="1057"/>
    </location>
</feature>
<evidence type="ECO:0000256" key="2">
    <source>
        <dbReference type="ARBA" id="ARBA00022692"/>
    </source>
</evidence>
<keyword evidence="3 6" id="KW-1133">Transmembrane helix</keyword>
<feature type="domain" description="Major facilitator superfamily (MFS) profile" evidence="7">
    <location>
        <begin position="579"/>
        <end position="1062"/>
    </location>
</feature>
<dbReference type="InterPro" id="IPR036259">
    <property type="entry name" value="MFS_trans_sf"/>
</dbReference>
<evidence type="ECO:0000256" key="1">
    <source>
        <dbReference type="ARBA" id="ARBA00004141"/>
    </source>
</evidence>
<feature type="transmembrane region" description="Helical" evidence="6">
    <location>
        <begin position="458"/>
        <end position="481"/>
    </location>
</feature>
<dbReference type="InterPro" id="IPR005828">
    <property type="entry name" value="MFS_sugar_transport-like"/>
</dbReference>
<name>A0A0N5AIL4_9BILA</name>
<evidence type="ECO:0000313" key="9">
    <source>
        <dbReference type="WBParaSite" id="SMUV_0000426501-mRNA-1"/>
    </source>
</evidence>
<keyword evidence="8" id="KW-1185">Reference proteome</keyword>
<feature type="transmembrane region" description="Helical" evidence="6">
    <location>
        <begin position="229"/>
        <end position="252"/>
    </location>
</feature>
<dbReference type="WBParaSite" id="SMUV_0000426501-mRNA-1">
    <property type="protein sequence ID" value="SMUV_0000426501-mRNA-1"/>
    <property type="gene ID" value="SMUV_0000426501"/>
</dbReference>
<feature type="transmembrane region" description="Helical" evidence="6">
    <location>
        <begin position="809"/>
        <end position="827"/>
    </location>
</feature>
<evidence type="ECO:0000313" key="8">
    <source>
        <dbReference type="Proteomes" id="UP000046393"/>
    </source>
</evidence>
<dbReference type="PROSITE" id="PS50850">
    <property type="entry name" value="MFS"/>
    <property type="match status" value="2"/>
</dbReference>
<evidence type="ECO:0000259" key="7">
    <source>
        <dbReference type="PROSITE" id="PS50850"/>
    </source>
</evidence>
<feature type="transmembrane region" description="Helical" evidence="6">
    <location>
        <begin position="197"/>
        <end position="217"/>
    </location>
</feature>
<feature type="transmembrane region" description="Helical" evidence="6">
    <location>
        <begin position="922"/>
        <end position="944"/>
    </location>
</feature>
<feature type="transmembrane region" description="Helical" evidence="6">
    <location>
        <begin position="375"/>
        <end position="393"/>
    </location>
</feature>
<feature type="transmembrane region" description="Helical" evidence="6">
    <location>
        <begin position="313"/>
        <end position="334"/>
    </location>
</feature>
<feature type="transmembrane region" description="Helical" evidence="6">
    <location>
        <begin position="748"/>
        <end position="768"/>
    </location>
</feature>
<dbReference type="GO" id="GO:0016020">
    <property type="term" value="C:membrane"/>
    <property type="evidence" value="ECO:0007669"/>
    <property type="project" value="UniProtKB-SubCell"/>
</dbReference>
<feature type="transmembrane region" description="Helical" evidence="6">
    <location>
        <begin position="692"/>
        <end position="712"/>
    </location>
</feature>
<protein>
    <submittedName>
        <fullName evidence="9">MFS domain-containing protein</fullName>
    </submittedName>
</protein>
<feature type="transmembrane region" description="Helical" evidence="6">
    <location>
        <begin position="951"/>
        <end position="969"/>
    </location>
</feature>
<keyword evidence="4 6" id="KW-0472">Membrane</keyword>
<feature type="transmembrane region" description="Helical" evidence="6">
    <location>
        <begin position="52"/>
        <end position="74"/>
    </location>
</feature>
<feature type="transmembrane region" description="Helical" evidence="6">
    <location>
        <begin position="577"/>
        <end position="601"/>
    </location>
</feature>
<feature type="compositionally biased region" description="Basic and acidic residues" evidence="5">
    <location>
        <begin position="1106"/>
        <end position="1132"/>
    </location>
</feature>
<feature type="transmembrane region" description="Helical" evidence="6">
    <location>
        <begin position="399"/>
        <end position="422"/>
    </location>
</feature>
<dbReference type="Gene3D" id="1.20.1250.20">
    <property type="entry name" value="MFS general substrate transporter like domains"/>
    <property type="match status" value="2"/>
</dbReference>
<feature type="region of interest" description="Disordered" evidence="5">
    <location>
        <begin position="1106"/>
        <end position="1139"/>
    </location>
</feature>
<feature type="transmembrane region" description="Helical" evidence="6">
    <location>
        <begin position="889"/>
        <end position="910"/>
    </location>
</feature>
<keyword evidence="2 6" id="KW-0812">Transmembrane</keyword>
<feature type="transmembrane region" description="Helical" evidence="6">
    <location>
        <begin position="434"/>
        <end position="452"/>
    </location>
</feature>
<dbReference type="STRING" id="451379.A0A0N5AIL4"/>
<feature type="transmembrane region" description="Helical" evidence="6">
    <location>
        <begin position="346"/>
        <end position="368"/>
    </location>
</feature>
<dbReference type="InterPro" id="IPR020846">
    <property type="entry name" value="MFS_dom"/>
</dbReference>
<comment type="subcellular location">
    <subcellularLocation>
        <location evidence="1">Membrane</location>
        <topology evidence="1">Multi-pass membrane protein</topology>
    </subcellularLocation>
</comment>
<evidence type="ECO:0000256" key="3">
    <source>
        <dbReference type="ARBA" id="ARBA00022989"/>
    </source>
</evidence>
<dbReference type="PANTHER" id="PTHR24064">
    <property type="entry name" value="SOLUTE CARRIER FAMILY 22 MEMBER"/>
    <property type="match status" value="1"/>
</dbReference>
<dbReference type="AlphaFoldDB" id="A0A0N5AIL4"/>
<sequence length="1139" mass="128356">MSKKVKYDGTKNCGTDLIRSPSHLSILDHDALDPEKTLSAFGKYGKYQLTSYVLIASCSAFFSANILIMSFIALPPKFQCYLSGTDDPSNTYTVLDECNLLNSNNQTVSCLEANNAAFMYEEPVNNYDGFQFNLVCEYEHWAQHGSSLFLLGGVIITPILTQLSDLYGRKKTFLIPLWISVIANFACVVTPNYSLFLLLRFIAGAGLIGSASIGMVFCCETVAPQFRTYTSFANTVTWVFGITIVGVLRVYLPDSLYWMTKHQKRSNIKRYLITASKFNDVKIRLQDCLAEDEPIDGQETNRTFIDMIKYKPILFHLIVQCTIMALLSVGYWGLTLLSTQISENPFIGYFLSGFIEIPGSLFGIMLLLMFGRRTISFFSLLLLAVFMILAALFPDSGKLTILFQIVGKLLNIVVWCGQPLLVAEMTPTSIRNTFFGVVLFCGHLGGVLSPYLKFLNKLGLTAPQITVAVVSFIAALLMLTAPETKNKPMPKDFDSFDAGWLFKRKNNMDPENELKNGDKNQGIGFKMAENALNSQNTEPEKRKTNKRLSSFNVNTLDAEKVLTAFGKFGNYQYYLQMFAYFLLIVTYVLHSADVLIMNFIAEAPEFECRLKETEKVLVRLTKVNGYSYASIYIIISPNFQDYTVLDKCYVIDSNNVTTSCNDFPKARFWYNETVRYSTLNSEFNLVCDDKHWAEHGSSLFMFGGMIATPLITHLSDAYGRRHTFLVPLWISVIANVACAVSPNYNLFLLFRFLAGLGTTGCGAIGFVLCCESVAASFRSYIPFVSTFTWVLGMIMVGVLRMWIKSWRMLYFLISAPGILTVFYYWLLPESLHWMIIHGKEKAIRKYMKRSIRYNNVKICLPDCTSDNVTSKVTKQQGQMFMKMVKNKPILFHLMVQCIITIIMNISYWGLAFLSNGLSEDGYTGYFLSAFVEIPAGVISVVLLVKFGRRTITFWSFFLQGASMFLATLFPGRGLLQMTFPIAAKIFNCIVWSSQPLLITEMMPTPIRNTFYGWVQFFGESGSIFAPYLGLMTSLHPFAPQIIVSVLSIIGAMLILTVPETKGKTMPEDFEHFDPGCLFRKPLKTSHTINDANVEKDEKKLCDKKQKLLEEKSDGHDTLAKDASDNDKSKHTEPSTSDVV</sequence>
<accession>A0A0N5AIL4</accession>
<feature type="transmembrane region" description="Helical" evidence="6">
    <location>
        <begin position="780"/>
        <end position="803"/>
    </location>
</feature>
<evidence type="ECO:0000256" key="5">
    <source>
        <dbReference type="SAM" id="MobiDB-lite"/>
    </source>
</evidence>
<organism evidence="8 9">
    <name type="scientific">Syphacia muris</name>
    <dbReference type="NCBI Taxonomy" id="451379"/>
    <lineage>
        <taxon>Eukaryota</taxon>
        <taxon>Metazoa</taxon>
        <taxon>Ecdysozoa</taxon>
        <taxon>Nematoda</taxon>
        <taxon>Chromadorea</taxon>
        <taxon>Rhabditida</taxon>
        <taxon>Spirurina</taxon>
        <taxon>Oxyuridomorpha</taxon>
        <taxon>Oxyuroidea</taxon>
        <taxon>Oxyuridae</taxon>
        <taxon>Syphacia</taxon>
    </lineage>
</organism>
<dbReference type="Pfam" id="PF00083">
    <property type="entry name" value="Sugar_tr"/>
    <property type="match status" value="3"/>
</dbReference>
<evidence type="ECO:0000256" key="4">
    <source>
        <dbReference type="ARBA" id="ARBA00023136"/>
    </source>
</evidence>
<evidence type="ECO:0000256" key="6">
    <source>
        <dbReference type="SAM" id="Phobius"/>
    </source>
</evidence>
<feature type="domain" description="Major facilitator superfamily (MFS) profile" evidence="7">
    <location>
        <begin position="91"/>
        <end position="486"/>
    </location>
</feature>
<reference evidence="9" key="1">
    <citation type="submission" date="2017-02" db="UniProtKB">
        <authorList>
            <consortium name="WormBaseParasite"/>
        </authorList>
    </citation>
    <scope>IDENTIFICATION</scope>
</reference>
<dbReference type="SUPFAM" id="SSF103473">
    <property type="entry name" value="MFS general substrate transporter"/>
    <property type="match status" value="2"/>
</dbReference>